<dbReference type="EMBL" id="GL453772">
    <property type="protein sequence ID" value="EFN75551.1"/>
    <property type="molecule type" value="Genomic_DNA"/>
</dbReference>
<dbReference type="Proteomes" id="UP000008237">
    <property type="component" value="Unassembled WGS sequence"/>
</dbReference>
<dbReference type="AlphaFoldDB" id="E2C933"/>
<reference evidence="1 2" key="1">
    <citation type="journal article" date="2010" name="Science">
        <title>Genomic comparison of the ants Camponotus floridanus and Harpegnathos saltator.</title>
        <authorList>
            <person name="Bonasio R."/>
            <person name="Zhang G."/>
            <person name="Ye C."/>
            <person name="Mutti N.S."/>
            <person name="Fang X."/>
            <person name="Qin N."/>
            <person name="Donahue G."/>
            <person name="Yang P."/>
            <person name="Li Q."/>
            <person name="Li C."/>
            <person name="Zhang P."/>
            <person name="Huang Z."/>
            <person name="Berger S.L."/>
            <person name="Reinberg D."/>
            <person name="Wang J."/>
            <person name="Liebig J."/>
        </authorList>
    </citation>
    <scope>NUCLEOTIDE SEQUENCE [LARGE SCALE GENOMIC DNA]</scope>
    <source>
        <strain evidence="1 2">R22 G/1</strain>
    </source>
</reference>
<keyword evidence="2" id="KW-1185">Reference proteome</keyword>
<accession>E2C933</accession>
<dbReference type="InParanoid" id="E2C933"/>
<protein>
    <submittedName>
        <fullName evidence="1">Uncharacterized protein</fullName>
    </submittedName>
</protein>
<proteinExistence type="predicted"/>
<evidence type="ECO:0000313" key="1">
    <source>
        <dbReference type="EMBL" id="EFN75551.1"/>
    </source>
</evidence>
<sequence>MIHTWLLSPVSALASAPSAMRENDAHHHFVDLIEGQDLEGSGLDITYIIKFKILEATSGGIDLLLIWIPIHRNIFGNKMTDTLAKLGALSSKQPPEQFCSILEVDFIARKKN</sequence>
<organism evidence="2">
    <name type="scientific">Harpegnathos saltator</name>
    <name type="common">Jerdon's jumping ant</name>
    <dbReference type="NCBI Taxonomy" id="610380"/>
    <lineage>
        <taxon>Eukaryota</taxon>
        <taxon>Metazoa</taxon>
        <taxon>Ecdysozoa</taxon>
        <taxon>Arthropoda</taxon>
        <taxon>Hexapoda</taxon>
        <taxon>Insecta</taxon>
        <taxon>Pterygota</taxon>
        <taxon>Neoptera</taxon>
        <taxon>Endopterygota</taxon>
        <taxon>Hymenoptera</taxon>
        <taxon>Apocrita</taxon>
        <taxon>Aculeata</taxon>
        <taxon>Formicoidea</taxon>
        <taxon>Formicidae</taxon>
        <taxon>Ponerinae</taxon>
        <taxon>Ponerini</taxon>
        <taxon>Harpegnathos</taxon>
    </lineage>
</organism>
<name>E2C933_HARSA</name>
<gene>
    <name evidence="1" type="ORF">EAI_01215</name>
</gene>
<evidence type="ECO:0000313" key="2">
    <source>
        <dbReference type="Proteomes" id="UP000008237"/>
    </source>
</evidence>